<reference evidence="6" key="5">
    <citation type="journal article" date="2021" name="G3 (Bethesda)">
        <title>Aegilops tauschii genome assembly Aet v5.0 features greater sequence contiguity and improved annotation.</title>
        <authorList>
            <person name="Wang L."/>
            <person name="Zhu T."/>
            <person name="Rodriguez J.C."/>
            <person name="Deal K.R."/>
            <person name="Dubcovsky J."/>
            <person name="McGuire P.E."/>
            <person name="Lux T."/>
            <person name="Spannagl M."/>
            <person name="Mayer K.F.X."/>
            <person name="Baldrich P."/>
            <person name="Meyers B.C."/>
            <person name="Huo N."/>
            <person name="Gu Y.Q."/>
            <person name="Zhou H."/>
            <person name="Devos K.M."/>
            <person name="Bennetzen J.L."/>
            <person name="Unver T."/>
            <person name="Budak H."/>
            <person name="Gulick P.J."/>
            <person name="Galiba G."/>
            <person name="Kalapos B."/>
            <person name="Nelson D.R."/>
            <person name="Li P."/>
            <person name="You F.M."/>
            <person name="Luo M.C."/>
            <person name="Dvorak J."/>
        </authorList>
    </citation>
    <scope>NUCLEOTIDE SEQUENCE [LARGE SCALE GENOMIC DNA]</scope>
    <source>
        <strain evidence="6">cv. AL8/78</strain>
    </source>
</reference>
<dbReference type="InterPro" id="IPR029063">
    <property type="entry name" value="SAM-dependent_MTases_sf"/>
</dbReference>
<evidence type="ECO:0000313" key="6">
    <source>
        <dbReference type="EnsemblPlants" id="AET4Gv20587800.20"/>
    </source>
</evidence>
<dbReference type="EC" id="2.1.1.37" evidence="1"/>
<dbReference type="InterPro" id="IPR001525">
    <property type="entry name" value="C5_MeTfrase"/>
</dbReference>
<keyword evidence="3" id="KW-0808">Transferase</keyword>
<dbReference type="GO" id="GO:0044027">
    <property type="term" value="P:negative regulation of gene expression via chromosomal CpG island methylation"/>
    <property type="evidence" value="ECO:0007669"/>
    <property type="project" value="TreeGrafter"/>
</dbReference>
<dbReference type="EnsemblPlants" id="AET4Gv20587800.20">
    <property type="protein sequence ID" value="AET4Gv20587800.20"/>
    <property type="gene ID" value="AET4Gv20587800"/>
</dbReference>
<reference evidence="6" key="4">
    <citation type="submission" date="2019-03" db="UniProtKB">
        <authorList>
            <consortium name="EnsemblPlants"/>
        </authorList>
    </citation>
    <scope>IDENTIFICATION</scope>
</reference>
<organism evidence="6 7">
    <name type="scientific">Aegilops tauschii subsp. strangulata</name>
    <name type="common">Goatgrass</name>
    <dbReference type="NCBI Taxonomy" id="200361"/>
    <lineage>
        <taxon>Eukaryota</taxon>
        <taxon>Viridiplantae</taxon>
        <taxon>Streptophyta</taxon>
        <taxon>Embryophyta</taxon>
        <taxon>Tracheophyta</taxon>
        <taxon>Spermatophyta</taxon>
        <taxon>Magnoliopsida</taxon>
        <taxon>Liliopsida</taxon>
        <taxon>Poales</taxon>
        <taxon>Poaceae</taxon>
        <taxon>BOP clade</taxon>
        <taxon>Pooideae</taxon>
        <taxon>Triticodae</taxon>
        <taxon>Triticeae</taxon>
        <taxon>Triticinae</taxon>
        <taxon>Aegilops</taxon>
    </lineage>
</organism>
<dbReference type="Proteomes" id="UP000015105">
    <property type="component" value="Chromosome 4D"/>
</dbReference>
<dbReference type="GO" id="GO:0003886">
    <property type="term" value="F:DNA (cytosine-5-)-methyltransferase activity"/>
    <property type="evidence" value="ECO:0007669"/>
    <property type="project" value="UniProtKB-EC"/>
</dbReference>
<dbReference type="GO" id="GO:0032259">
    <property type="term" value="P:methylation"/>
    <property type="evidence" value="ECO:0007669"/>
    <property type="project" value="UniProtKB-KW"/>
</dbReference>
<dbReference type="InterPro" id="IPR050390">
    <property type="entry name" value="C5-Methyltransferase"/>
</dbReference>
<dbReference type="GO" id="GO:0005634">
    <property type="term" value="C:nucleus"/>
    <property type="evidence" value="ECO:0007669"/>
    <property type="project" value="TreeGrafter"/>
</dbReference>
<keyword evidence="7" id="KW-1185">Reference proteome</keyword>
<reference evidence="7" key="2">
    <citation type="journal article" date="2017" name="Nat. Plants">
        <title>The Aegilops tauschii genome reveals multiple impacts of transposons.</title>
        <authorList>
            <person name="Zhao G."/>
            <person name="Zou C."/>
            <person name="Li K."/>
            <person name="Wang K."/>
            <person name="Li T."/>
            <person name="Gao L."/>
            <person name="Zhang X."/>
            <person name="Wang H."/>
            <person name="Yang Z."/>
            <person name="Liu X."/>
            <person name="Jiang W."/>
            <person name="Mao L."/>
            <person name="Kong X."/>
            <person name="Jiao Y."/>
            <person name="Jia J."/>
        </authorList>
    </citation>
    <scope>NUCLEOTIDE SEQUENCE [LARGE SCALE GENOMIC DNA]</scope>
    <source>
        <strain evidence="7">cv. AL8/78</strain>
    </source>
</reference>
<evidence type="ECO:0000256" key="3">
    <source>
        <dbReference type="ARBA" id="ARBA00022679"/>
    </source>
</evidence>
<feature type="chain" id="PRO_5019358125" description="DNA (cytosine-5-)-methyltransferase" evidence="5">
    <location>
        <begin position="23"/>
        <end position="185"/>
    </location>
</feature>
<dbReference type="Gramene" id="AET4Gv20587800.20">
    <property type="protein sequence ID" value="AET4Gv20587800.20"/>
    <property type="gene ID" value="AET4Gv20587800"/>
</dbReference>
<keyword evidence="2" id="KW-0489">Methyltransferase</keyword>
<reference evidence="6" key="3">
    <citation type="journal article" date="2017" name="Nature">
        <title>Genome sequence of the progenitor of the wheat D genome Aegilops tauschii.</title>
        <authorList>
            <person name="Luo M.C."/>
            <person name="Gu Y.Q."/>
            <person name="Puiu D."/>
            <person name="Wang H."/>
            <person name="Twardziok S.O."/>
            <person name="Deal K.R."/>
            <person name="Huo N."/>
            <person name="Zhu T."/>
            <person name="Wang L."/>
            <person name="Wang Y."/>
            <person name="McGuire P.E."/>
            <person name="Liu S."/>
            <person name="Long H."/>
            <person name="Ramasamy R.K."/>
            <person name="Rodriguez J.C."/>
            <person name="Van S.L."/>
            <person name="Yuan L."/>
            <person name="Wang Z."/>
            <person name="Xia Z."/>
            <person name="Xiao L."/>
            <person name="Anderson O.D."/>
            <person name="Ouyang S."/>
            <person name="Liang Y."/>
            <person name="Zimin A.V."/>
            <person name="Pertea G."/>
            <person name="Qi P."/>
            <person name="Bennetzen J.L."/>
            <person name="Dai X."/>
            <person name="Dawson M.W."/>
            <person name="Muller H.G."/>
            <person name="Kugler K."/>
            <person name="Rivarola-Duarte L."/>
            <person name="Spannagl M."/>
            <person name="Mayer K.F.X."/>
            <person name="Lu F.H."/>
            <person name="Bevan M.W."/>
            <person name="Leroy P."/>
            <person name="Li P."/>
            <person name="You F.M."/>
            <person name="Sun Q."/>
            <person name="Liu Z."/>
            <person name="Lyons E."/>
            <person name="Wicker T."/>
            <person name="Salzberg S.L."/>
            <person name="Devos K.M."/>
            <person name="Dvorak J."/>
        </authorList>
    </citation>
    <scope>NUCLEOTIDE SEQUENCE [LARGE SCALE GENOMIC DNA]</scope>
    <source>
        <strain evidence="6">cv. AL8/78</strain>
    </source>
</reference>
<evidence type="ECO:0000313" key="7">
    <source>
        <dbReference type="Proteomes" id="UP000015105"/>
    </source>
</evidence>
<proteinExistence type="predicted"/>
<keyword evidence="4" id="KW-0949">S-adenosyl-L-methionine</keyword>
<reference evidence="7" key="1">
    <citation type="journal article" date="2014" name="Science">
        <title>Ancient hybridizations among the ancestral genomes of bread wheat.</title>
        <authorList>
            <consortium name="International Wheat Genome Sequencing Consortium,"/>
            <person name="Marcussen T."/>
            <person name="Sandve S.R."/>
            <person name="Heier L."/>
            <person name="Spannagl M."/>
            <person name="Pfeifer M."/>
            <person name="Jakobsen K.S."/>
            <person name="Wulff B.B."/>
            <person name="Steuernagel B."/>
            <person name="Mayer K.F."/>
            <person name="Olsen O.A."/>
        </authorList>
    </citation>
    <scope>NUCLEOTIDE SEQUENCE [LARGE SCALE GENOMIC DNA]</scope>
    <source>
        <strain evidence="7">cv. AL8/78</strain>
    </source>
</reference>
<dbReference type="GO" id="GO:0003677">
    <property type="term" value="F:DNA binding"/>
    <property type="evidence" value="ECO:0007669"/>
    <property type="project" value="TreeGrafter"/>
</dbReference>
<dbReference type="PANTHER" id="PTHR10629">
    <property type="entry name" value="CYTOSINE-SPECIFIC METHYLTRANSFERASE"/>
    <property type="match status" value="1"/>
</dbReference>
<keyword evidence="5" id="KW-0732">Signal</keyword>
<evidence type="ECO:0000256" key="4">
    <source>
        <dbReference type="ARBA" id="ARBA00022691"/>
    </source>
</evidence>
<name>A0A453IK42_AEGTS</name>
<protein>
    <recommendedName>
        <fullName evidence="1">DNA (cytosine-5-)-methyltransferase</fullName>
        <ecNumber evidence="1">2.1.1.37</ecNumber>
    </recommendedName>
</protein>
<dbReference type="Gene3D" id="3.90.120.10">
    <property type="entry name" value="DNA Methylase, subunit A, domain 2"/>
    <property type="match status" value="1"/>
</dbReference>
<feature type="signal peptide" evidence="5">
    <location>
        <begin position="1"/>
        <end position="22"/>
    </location>
</feature>
<sequence length="185" mass="20647">MFFLLLPTFRFLPIILFQGANFRDLKGVQVGENNTVEFNPHIPRVFLPSGKPLVPYYAMTYIKGKSPKPFGRLWWDETVPTVVTRAEPHNQIILHPNQHRVLTVRENARLQGFPDYYRLFGPIKQKYIQVGNAVAVPVARALGYSLGQAYRGALVGGQPLFELPENFASVGQAAATASPVGVVEK</sequence>
<evidence type="ECO:0000256" key="2">
    <source>
        <dbReference type="ARBA" id="ARBA00022603"/>
    </source>
</evidence>
<evidence type="ECO:0000256" key="5">
    <source>
        <dbReference type="SAM" id="SignalP"/>
    </source>
</evidence>
<evidence type="ECO:0000256" key="1">
    <source>
        <dbReference type="ARBA" id="ARBA00011975"/>
    </source>
</evidence>
<accession>A0A453IK42</accession>
<dbReference type="Pfam" id="PF00145">
    <property type="entry name" value="DNA_methylase"/>
    <property type="match status" value="1"/>
</dbReference>
<dbReference type="PANTHER" id="PTHR10629:SF59">
    <property type="entry name" value="DNA (CYTOSINE-5)-METHYLTRANSFERASE CMT1"/>
    <property type="match status" value="1"/>
</dbReference>
<dbReference type="AlphaFoldDB" id="A0A453IK42"/>
<dbReference type="SUPFAM" id="SSF53335">
    <property type="entry name" value="S-adenosyl-L-methionine-dependent methyltransferases"/>
    <property type="match status" value="1"/>
</dbReference>